<evidence type="ECO:0000313" key="2">
    <source>
        <dbReference type="EMBL" id="KYG26666.1"/>
    </source>
</evidence>
<organism evidence="2 3">
    <name type="scientific">Alkalihalobacillus trypoxylicola</name>
    <dbReference type="NCBI Taxonomy" id="519424"/>
    <lineage>
        <taxon>Bacteria</taxon>
        <taxon>Bacillati</taxon>
        <taxon>Bacillota</taxon>
        <taxon>Bacilli</taxon>
        <taxon>Bacillales</taxon>
        <taxon>Bacillaceae</taxon>
        <taxon>Alkalihalobacillus</taxon>
    </lineage>
</organism>
<dbReference type="STRING" id="519424.AZF04_12740"/>
<dbReference type="Proteomes" id="UP000075806">
    <property type="component" value="Unassembled WGS sequence"/>
</dbReference>
<protein>
    <recommendedName>
        <fullName evidence="1">PepSY domain-containing protein</fullName>
    </recommendedName>
</protein>
<feature type="domain" description="PepSY" evidence="1">
    <location>
        <begin position="29"/>
        <end position="98"/>
    </location>
</feature>
<dbReference type="EMBL" id="LTAO01000038">
    <property type="protein sequence ID" value="KYG26666.1"/>
    <property type="molecule type" value="Genomic_DNA"/>
</dbReference>
<gene>
    <name evidence="2" type="ORF">AZF04_12740</name>
</gene>
<keyword evidence="3" id="KW-1185">Reference proteome</keyword>
<reference evidence="2" key="1">
    <citation type="submission" date="2016-02" db="EMBL/GenBank/DDBJ databases">
        <title>Genome sequence of Bacillus trypoxylicola KCTC 13244(T).</title>
        <authorList>
            <person name="Jeong H."/>
            <person name="Park S.-H."/>
            <person name="Choi S.-K."/>
        </authorList>
    </citation>
    <scope>NUCLEOTIDE SEQUENCE [LARGE SCALE GENOMIC DNA]</scope>
    <source>
        <strain evidence="2">KCTC 13244</strain>
    </source>
</reference>
<name>A0A162CU85_9BACI</name>
<proteinExistence type="predicted"/>
<dbReference type="RefSeq" id="WP_061950128.1">
    <property type="nucleotide sequence ID" value="NZ_LTAO01000038.1"/>
</dbReference>
<comment type="caution">
    <text evidence="2">The sequence shown here is derived from an EMBL/GenBank/DDBJ whole genome shotgun (WGS) entry which is preliminary data.</text>
</comment>
<dbReference type="InterPro" id="IPR025711">
    <property type="entry name" value="PepSY"/>
</dbReference>
<sequence length="104" mass="11646">MSIKRFIAGFGLGIVVGYALKESLNYTNVSPEKALKNVKREASKHHQITGSWIHMKPEILNQNQLSYQVYIGGLTTKTEKGIEQFDFVVDSKTGTIIEMSKANE</sequence>
<evidence type="ECO:0000259" key="1">
    <source>
        <dbReference type="Pfam" id="PF03413"/>
    </source>
</evidence>
<accession>A0A162CU85</accession>
<evidence type="ECO:0000313" key="3">
    <source>
        <dbReference type="Proteomes" id="UP000075806"/>
    </source>
</evidence>
<dbReference type="Pfam" id="PF03413">
    <property type="entry name" value="PepSY"/>
    <property type="match status" value="1"/>
</dbReference>
<dbReference type="AlphaFoldDB" id="A0A162CU85"/>
<dbReference type="OrthoDB" id="2989832at2"/>